<name>A0AAE3SLW7_9BACT</name>
<evidence type="ECO:0000313" key="2">
    <source>
        <dbReference type="EMBL" id="MCW3808043.1"/>
    </source>
</evidence>
<comment type="caution">
    <text evidence="2">The sequence shown here is derived from an EMBL/GenBank/DDBJ whole genome shotgun (WGS) entry which is preliminary data.</text>
</comment>
<reference evidence="2" key="1">
    <citation type="submission" date="2022-10" db="EMBL/GenBank/DDBJ databases">
        <authorList>
            <person name="Yu W.X."/>
        </authorList>
    </citation>
    <scope>NUCLEOTIDE SEQUENCE</scope>
    <source>
        <strain evidence="2">D04</strain>
    </source>
</reference>
<organism evidence="2 3">
    <name type="scientific">Plebeiibacterium marinum</name>
    <dbReference type="NCBI Taxonomy" id="2992111"/>
    <lineage>
        <taxon>Bacteria</taxon>
        <taxon>Pseudomonadati</taxon>
        <taxon>Bacteroidota</taxon>
        <taxon>Bacteroidia</taxon>
        <taxon>Marinilabiliales</taxon>
        <taxon>Marinilabiliaceae</taxon>
        <taxon>Plebeiibacterium</taxon>
    </lineage>
</organism>
<dbReference type="EMBL" id="JAPDPI010000082">
    <property type="protein sequence ID" value="MCW3808043.1"/>
    <property type="molecule type" value="Genomic_DNA"/>
</dbReference>
<evidence type="ECO:0000256" key="1">
    <source>
        <dbReference type="SAM" id="SignalP"/>
    </source>
</evidence>
<keyword evidence="3" id="KW-1185">Reference proteome</keyword>
<feature type="signal peptide" evidence="1">
    <location>
        <begin position="1"/>
        <end position="19"/>
    </location>
</feature>
<sequence>MKKKLTVLIMICLSLSLSGQQSMFKALFMFNFAKYIEWPDRSNQNEFIIGVYGNDEIVNELKKLASSKKINNKSIVIKTVKSLSEASDANLFFVPASKSAHIAEVSSFFAQKPTLIVSEKEGGCKDGSAINYVQQGGKMKYEICRSKIESHNLKVDQKLISLGIEVK</sequence>
<gene>
    <name evidence="2" type="ORF">OM074_20635</name>
</gene>
<proteinExistence type="predicted"/>
<dbReference type="RefSeq" id="WP_301202584.1">
    <property type="nucleotide sequence ID" value="NZ_JAPDPI010000082.1"/>
</dbReference>
<feature type="chain" id="PRO_5041996258" evidence="1">
    <location>
        <begin position="20"/>
        <end position="167"/>
    </location>
</feature>
<dbReference type="Proteomes" id="UP001207408">
    <property type="component" value="Unassembled WGS sequence"/>
</dbReference>
<dbReference type="InterPro" id="IPR025293">
    <property type="entry name" value="YfiR/HmsC-like"/>
</dbReference>
<protein>
    <submittedName>
        <fullName evidence="2">YfiR family protein</fullName>
    </submittedName>
</protein>
<keyword evidence="1" id="KW-0732">Signal</keyword>
<accession>A0AAE3SLW7</accession>
<dbReference type="AlphaFoldDB" id="A0AAE3SLW7"/>
<evidence type="ECO:0000313" key="3">
    <source>
        <dbReference type="Proteomes" id="UP001207408"/>
    </source>
</evidence>
<dbReference type="Pfam" id="PF13689">
    <property type="entry name" value="DUF4154"/>
    <property type="match status" value="1"/>
</dbReference>